<gene>
    <name evidence="11" type="ORF">D1781_06640</name>
</gene>
<evidence type="ECO:0000256" key="8">
    <source>
        <dbReference type="ARBA" id="ARBA00038120"/>
    </source>
</evidence>
<comment type="caution">
    <text evidence="11">The sequence shown here is derived from an EMBL/GenBank/DDBJ whole genome shotgun (WGS) entry which is preliminary data.</text>
</comment>
<comment type="pathway">
    <text evidence="7">Carotenoid biosynthesis; staphyloxanthin biosynthesis; staphyloxanthin from farnesyl diphosphate: step 4/5.</text>
</comment>
<feature type="domain" description="Glycosyltransferase 2-like" evidence="10">
    <location>
        <begin position="9"/>
        <end position="162"/>
    </location>
</feature>
<evidence type="ECO:0000313" key="11">
    <source>
        <dbReference type="EMBL" id="RIX31044.1"/>
    </source>
</evidence>
<dbReference type="CDD" id="cd00761">
    <property type="entry name" value="Glyco_tranf_GTA_type"/>
    <property type="match status" value="1"/>
</dbReference>
<evidence type="ECO:0000256" key="3">
    <source>
        <dbReference type="ARBA" id="ARBA00022676"/>
    </source>
</evidence>
<dbReference type="Pfam" id="PF00535">
    <property type="entry name" value="Glycos_transf_2"/>
    <property type="match status" value="1"/>
</dbReference>
<keyword evidence="12" id="KW-1185">Reference proteome</keyword>
<dbReference type="Gene3D" id="3.90.550.10">
    <property type="entry name" value="Spore Coat Polysaccharide Biosynthesis Protein SpsA, Chain A"/>
    <property type="match status" value="1"/>
</dbReference>
<dbReference type="OrthoDB" id="9802632at2"/>
<dbReference type="EMBL" id="QXTG01000001">
    <property type="protein sequence ID" value="RIX31044.1"/>
    <property type="molecule type" value="Genomic_DNA"/>
</dbReference>
<evidence type="ECO:0000256" key="5">
    <source>
        <dbReference type="ARBA" id="ARBA00023136"/>
    </source>
</evidence>
<dbReference type="GO" id="GO:0016757">
    <property type="term" value="F:glycosyltransferase activity"/>
    <property type="evidence" value="ECO:0007669"/>
    <property type="project" value="UniProtKB-KW"/>
</dbReference>
<dbReference type="AlphaFoldDB" id="A0A3A1U2G9"/>
<dbReference type="RefSeq" id="WP_119481406.1">
    <property type="nucleotide sequence ID" value="NZ_QXTG01000001.1"/>
</dbReference>
<dbReference type="SUPFAM" id="SSF53448">
    <property type="entry name" value="Nucleotide-diphospho-sugar transferases"/>
    <property type="match status" value="1"/>
</dbReference>
<keyword evidence="2" id="KW-1003">Cell membrane</keyword>
<protein>
    <recommendedName>
        <fullName evidence="9">4,4'-diaponeurosporenoate glycosyltransferase</fullName>
    </recommendedName>
</protein>
<keyword evidence="3" id="KW-0328">Glycosyltransferase</keyword>
<evidence type="ECO:0000256" key="6">
    <source>
        <dbReference type="ARBA" id="ARBA00037281"/>
    </source>
</evidence>
<proteinExistence type="inferred from homology"/>
<evidence type="ECO:0000256" key="9">
    <source>
        <dbReference type="ARBA" id="ARBA00040345"/>
    </source>
</evidence>
<evidence type="ECO:0000256" key="4">
    <source>
        <dbReference type="ARBA" id="ARBA00022679"/>
    </source>
</evidence>
<sequence length="233" mass="25387">MRGARPTCSVVVPVKDDGDPLERCLVALDAQRLRPDEVIVVDNGSSDASVAVAEAHGARVVREAQPGIAAAASAGYDAARSDLILRLDADSRPPADWTQRVVDRFVADPALDALSGPGEFMVVPRPLRRALTGWYWYAYFERIGRKVGGPPLFGSNLAMRRAAWERVADRVHREDQGIHDDLDLTVHLREAGCRLEVDPALLVPVSARPLLHPVGLIGRARKAEHTIALHPAR</sequence>
<reference evidence="12" key="1">
    <citation type="submission" date="2018-09" db="EMBL/GenBank/DDBJ databases">
        <authorList>
            <person name="Kim I."/>
        </authorList>
    </citation>
    <scope>NUCLEOTIDE SEQUENCE [LARGE SCALE GENOMIC DNA]</scope>
    <source>
        <strain evidence="12">DD4a</strain>
    </source>
</reference>
<keyword evidence="4 11" id="KW-0808">Transferase</keyword>
<dbReference type="Proteomes" id="UP000265742">
    <property type="component" value="Unassembled WGS sequence"/>
</dbReference>
<evidence type="ECO:0000256" key="1">
    <source>
        <dbReference type="ARBA" id="ARBA00004236"/>
    </source>
</evidence>
<comment type="function">
    <text evidence="6">Catalyzes the glycosylation of 4,4'-diaponeurosporenoate, i.e. the esterification of glucose at the C1'' position with the carboxyl group of 4,4'-diaponeurosporenic acid, to form glycosyl-4,4'-diaponeurosporenoate. This is a step in the biosynthesis of staphyloxanthin, an orange pigment present in most staphylococci strains.</text>
</comment>
<dbReference type="InterPro" id="IPR001173">
    <property type="entry name" value="Glyco_trans_2-like"/>
</dbReference>
<dbReference type="InterPro" id="IPR029044">
    <property type="entry name" value="Nucleotide-diphossugar_trans"/>
</dbReference>
<dbReference type="GO" id="GO:0005886">
    <property type="term" value="C:plasma membrane"/>
    <property type="evidence" value="ECO:0007669"/>
    <property type="project" value="UniProtKB-SubCell"/>
</dbReference>
<organism evidence="11 12">
    <name type="scientific">Amnibacterium setariae</name>
    <dbReference type="NCBI Taxonomy" id="2306585"/>
    <lineage>
        <taxon>Bacteria</taxon>
        <taxon>Bacillati</taxon>
        <taxon>Actinomycetota</taxon>
        <taxon>Actinomycetes</taxon>
        <taxon>Micrococcales</taxon>
        <taxon>Microbacteriaceae</taxon>
        <taxon>Amnibacterium</taxon>
    </lineage>
</organism>
<evidence type="ECO:0000259" key="10">
    <source>
        <dbReference type="Pfam" id="PF00535"/>
    </source>
</evidence>
<name>A0A3A1U2G9_9MICO</name>
<comment type="similarity">
    <text evidence="8">Belongs to the glycosyltransferase 2 family. CrtQ subfamily.</text>
</comment>
<dbReference type="PANTHER" id="PTHR43646:SF2">
    <property type="entry name" value="GLYCOSYLTRANSFERASE 2-LIKE DOMAIN-CONTAINING PROTEIN"/>
    <property type="match status" value="1"/>
</dbReference>
<comment type="subcellular location">
    <subcellularLocation>
        <location evidence="1">Cell membrane</location>
    </subcellularLocation>
</comment>
<accession>A0A3A1U2G9</accession>
<evidence type="ECO:0000256" key="2">
    <source>
        <dbReference type="ARBA" id="ARBA00022475"/>
    </source>
</evidence>
<evidence type="ECO:0000313" key="12">
    <source>
        <dbReference type="Proteomes" id="UP000265742"/>
    </source>
</evidence>
<evidence type="ECO:0000256" key="7">
    <source>
        <dbReference type="ARBA" id="ARBA00037904"/>
    </source>
</evidence>
<dbReference type="PANTHER" id="PTHR43646">
    <property type="entry name" value="GLYCOSYLTRANSFERASE"/>
    <property type="match status" value="1"/>
</dbReference>
<keyword evidence="5" id="KW-0472">Membrane</keyword>